<dbReference type="AlphaFoldDB" id="A0A9D4RJE0"/>
<dbReference type="EMBL" id="JAIWYP010000002">
    <property type="protein sequence ID" value="KAH3868365.1"/>
    <property type="molecule type" value="Genomic_DNA"/>
</dbReference>
<sequence>MASSCPAKGQQCRKCRKWNNFANVCRSVKRSSRQKKNVQVNHGDDRASSDENGFNIASVTRQKDEVFANISVGLSNTKMSFKVDTGASCNTLTEKDYRSLNVKGPL</sequence>
<dbReference type="Proteomes" id="UP000828390">
    <property type="component" value="Unassembled WGS sequence"/>
</dbReference>
<evidence type="ECO:0000313" key="3">
    <source>
        <dbReference type="Proteomes" id="UP000828390"/>
    </source>
</evidence>
<feature type="region of interest" description="Disordered" evidence="1">
    <location>
        <begin position="32"/>
        <end position="52"/>
    </location>
</feature>
<keyword evidence="3" id="KW-1185">Reference proteome</keyword>
<comment type="caution">
    <text evidence="2">The sequence shown here is derived from an EMBL/GenBank/DDBJ whole genome shotgun (WGS) entry which is preliminary data.</text>
</comment>
<evidence type="ECO:0000313" key="2">
    <source>
        <dbReference type="EMBL" id="KAH3868365.1"/>
    </source>
</evidence>
<reference evidence="2" key="2">
    <citation type="submission" date="2020-11" db="EMBL/GenBank/DDBJ databases">
        <authorList>
            <person name="McCartney M.A."/>
            <person name="Auch B."/>
            <person name="Kono T."/>
            <person name="Mallez S."/>
            <person name="Becker A."/>
            <person name="Gohl D.M."/>
            <person name="Silverstein K.A.T."/>
            <person name="Koren S."/>
            <person name="Bechman K.B."/>
            <person name="Herman A."/>
            <person name="Abrahante J.E."/>
            <person name="Garbe J."/>
        </authorList>
    </citation>
    <scope>NUCLEOTIDE SEQUENCE</scope>
    <source>
        <strain evidence="2">Duluth1</strain>
        <tissue evidence="2">Whole animal</tissue>
    </source>
</reference>
<name>A0A9D4RJE0_DREPO</name>
<organism evidence="2 3">
    <name type="scientific">Dreissena polymorpha</name>
    <name type="common">Zebra mussel</name>
    <name type="synonym">Mytilus polymorpha</name>
    <dbReference type="NCBI Taxonomy" id="45954"/>
    <lineage>
        <taxon>Eukaryota</taxon>
        <taxon>Metazoa</taxon>
        <taxon>Spiralia</taxon>
        <taxon>Lophotrochozoa</taxon>
        <taxon>Mollusca</taxon>
        <taxon>Bivalvia</taxon>
        <taxon>Autobranchia</taxon>
        <taxon>Heteroconchia</taxon>
        <taxon>Euheterodonta</taxon>
        <taxon>Imparidentia</taxon>
        <taxon>Neoheterodontei</taxon>
        <taxon>Myida</taxon>
        <taxon>Dreissenoidea</taxon>
        <taxon>Dreissenidae</taxon>
        <taxon>Dreissena</taxon>
    </lineage>
</organism>
<accession>A0A9D4RJE0</accession>
<protein>
    <submittedName>
        <fullName evidence="2">Uncharacterized protein</fullName>
    </submittedName>
</protein>
<evidence type="ECO:0000256" key="1">
    <source>
        <dbReference type="SAM" id="MobiDB-lite"/>
    </source>
</evidence>
<reference evidence="2" key="1">
    <citation type="journal article" date="2019" name="bioRxiv">
        <title>The Genome of the Zebra Mussel, Dreissena polymorpha: A Resource for Invasive Species Research.</title>
        <authorList>
            <person name="McCartney M.A."/>
            <person name="Auch B."/>
            <person name="Kono T."/>
            <person name="Mallez S."/>
            <person name="Zhang Y."/>
            <person name="Obille A."/>
            <person name="Becker A."/>
            <person name="Abrahante J.E."/>
            <person name="Garbe J."/>
            <person name="Badalamenti J.P."/>
            <person name="Herman A."/>
            <person name="Mangelson H."/>
            <person name="Liachko I."/>
            <person name="Sullivan S."/>
            <person name="Sone E.D."/>
            <person name="Koren S."/>
            <person name="Silverstein K.A.T."/>
            <person name="Beckman K.B."/>
            <person name="Gohl D.M."/>
        </authorList>
    </citation>
    <scope>NUCLEOTIDE SEQUENCE</scope>
    <source>
        <strain evidence="2">Duluth1</strain>
        <tissue evidence="2">Whole animal</tissue>
    </source>
</reference>
<gene>
    <name evidence="2" type="ORF">DPMN_031509</name>
</gene>
<proteinExistence type="predicted"/>